<name>A0A8S9NLF9_BRACR</name>
<sequence length="60" mass="6130">MREAPSSSASGRLPLSVARGWVRSGVFVDLSLSCGGPVAARGSGCHLCYVSELACGVCRC</sequence>
<dbReference type="EMBL" id="QGKX02001621">
    <property type="protein sequence ID" value="KAF3502951.1"/>
    <property type="molecule type" value="Genomic_DNA"/>
</dbReference>
<organism evidence="1 2">
    <name type="scientific">Brassica cretica</name>
    <name type="common">Mustard</name>
    <dbReference type="NCBI Taxonomy" id="69181"/>
    <lineage>
        <taxon>Eukaryota</taxon>
        <taxon>Viridiplantae</taxon>
        <taxon>Streptophyta</taxon>
        <taxon>Embryophyta</taxon>
        <taxon>Tracheophyta</taxon>
        <taxon>Spermatophyta</taxon>
        <taxon>Magnoliopsida</taxon>
        <taxon>eudicotyledons</taxon>
        <taxon>Gunneridae</taxon>
        <taxon>Pentapetalae</taxon>
        <taxon>rosids</taxon>
        <taxon>malvids</taxon>
        <taxon>Brassicales</taxon>
        <taxon>Brassicaceae</taxon>
        <taxon>Brassiceae</taxon>
        <taxon>Brassica</taxon>
    </lineage>
</organism>
<reference evidence="1" key="1">
    <citation type="submission" date="2019-12" db="EMBL/GenBank/DDBJ databases">
        <title>Genome sequencing and annotation of Brassica cretica.</title>
        <authorList>
            <person name="Studholme D.J."/>
            <person name="Sarris P."/>
        </authorList>
    </citation>
    <scope>NUCLEOTIDE SEQUENCE</scope>
    <source>
        <strain evidence="1">PFS-109/04</strain>
        <tissue evidence="1">Leaf</tissue>
    </source>
</reference>
<protein>
    <submittedName>
        <fullName evidence="1">Uncharacterized protein</fullName>
    </submittedName>
</protein>
<accession>A0A8S9NLF9</accession>
<evidence type="ECO:0000313" key="1">
    <source>
        <dbReference type="EMBL" id="KAF3502951.1"/>
    </source>
</evidence>
<dbReference type="AlphaFoldDB" id="A0A8S9NLF9"/>
<gene>
    <name evidence="1" type="ORF">F2Q69_00045322</name>
</gene>
<comment type="caution">
    <text evidence="1">The sequence shown here is derived from an EMBL/GenBank/DDBJ whole genome shotgun (WGS) entry which is preliminary data.</text>
</comment>
<proteinExistence type="predicted"/>
<dbReference type="Proteomes" id="UP000712600">
    <property type="component" value="Unassembled WGS sequence"/>
</dbReference>
<evidence type="ECO:0000313" key="2">
    <source>
        <dbReference type="Proteomes" id="UP000712600"/>
    </source>
</evidence>